<dbReference type="AlphaFoldDB" id="A0A9W6KJT8"/>
<evidence type="ECO:0000256" key="1">
    <source>
        <dbReference type="SAM" id="MobiDB-lite"/>
    </source>
</evidence>
<evidence type="ECO:0000313" key="2">
    <source>
        <dbReference type="EMBL" id="GLL02828.1"/>
    </source>
</evidence>
<reference evidence="2" key="1">
    <citation type="journal article" date="2014" name="Int. J. Syst. Evol. Microbiol.">
        <title>Complete genome sequence of Corynebacterium casei LMG S-19264T (=DSM 44701T), isolated from a smear-ripened cheese.</title>
        <authorList>
            <consortium name="US DOE Joint Genome Institute (JGI-PGF)"/>
            <person name="Walter F."/>
            <person name="Albersmeier A."/>
            <person name="Kalinowski J."/>
            <person name="Ruckert C."/>
        </authorList>
    </citation>
    <scope>NUCLEOTIDE SEQUENCE</scope>
    <source>
        <strain evidence="2">VKM Ac-1321</strain>
    </source>
</reference>
<evidence type="ECO:0000313" key="3">
    <source>
        <dbReference type="Proteomes" id="UP001143480"/>
    </source>
</evidence>
<feature type="compositionally biased region" description="Basic and acidic residues" evidence="1">
    <location>
        <begin position="1"/>
        <end position="13"/>
    </location>
</feature>
<gene>
    <name evidence="2" type="ORF">GCM10017581_045700</name>
</gene>
<dbReference type="Gene3D" id="1.10.10.10">
    <property type="entry name" value="Winged helix-like DNA-binding domain superfamily/Winged helix DNA-binding domain"/>
    <property type="match status" value="1"/>
</dbReference>
<reference evidence="2" key="2">
    <citation type="submission" date="2023-01" db="EMBL/GenBank/DDBJ databases">
        <authorList>
            <person name="Sun Q."/>
            <person name="Evtushenko L."/>
        </authorList>
    </citation>
    <scope>NUCLEOTIDE SEQUENCE</scope>
    <source>
        <strain evidence="2">VKM Ac-1321</strain>
    </source>
</reference>
<dbReference type="Proteomes" id="UP001143480">
    <property type="component" value="Unassembled WGS sequence"/>
</dbReference>
<sequence length="279" mass="30483">MQQRRSAREHGNGEHAGQQMRGDDPRPGRRGRCQVGCHTGSVAAILLDMPELDSRSPARAGAGTAPTSERLTLTDASAAQLVLQATRRRFLEPFVDRACTTAEAAREIGVSVEQMAYRVQVMTRARLLSACGERRRAGRTIIVYRAPAEICAPLRVLDEGDANDFFRTVDEPMRQMFLAAVTRRAGRAGLGDWVVRLYRDDGRIRVDLAPDSGAWDPAVLLTADAPAVILNWVPLVLSSAEAKALQHELSAVLARFAERVPQPGEEPSHLLGLFLTALD</sequence>
<comment type="caution">
    <text evidence="2">The sequence shown here is derived from an EMBL/GenBank/DDBJ whole genome shotgun (WGS) entry which is preliminary data.</text>
</comment>
<dbReference type="InterPro" id="IPR036388">
    <property type="entry name" value="WH-like_DNA-bd_sf"/>
</dbReference>
<feature type="region of interest" description="Disordered" evidence="1">
    <location>
        <begin position="1"/>
        <end position="34"/>
    </location>
</feature>
<proteinExistence type="predicted"/>
<dbReference type="InterPro" id="IPR036390">
    <property type="entry name" value="WH_DNA-bd_sf"/>
</dbReference>
<dbReference type="EMBL" id="BSFP01000026">
    <property type="protein sequence ID" value="GLL02828.1"/>
    <property type="molecule type" value="Genomic_DNA"/>
</dbReference>
<name>A0A9W6KJT8_9ACTN</name>
<accession>A0A9W6KJT8</accession>
<dbReference type="SUPFAM" id="SSF46785">
    <property type="entry name" value="Winged helix' DNA-binding domain"/>
    <property type="match status" value="1"/>
</dbReference>
<organism evidence="2 3">
    <name type="scientific">Dactylosporangium matsuzakiense</name>
    <dbReference type="NCBI Taxonomy" id="53360"/>
    <lineage>
        <taxon>Bacteria</taxon>
        <taxon>Bacillati</taxon>
        <taxon>Actinomycetota</taxon>
        <taxon>Actinomycetes</taxon>
        <taxon>Micromonosporales</taxon>
        <taxon>Micromonosporaceae</taxon>
        <taxon>Dactylosporangium</taxon>
    </lineage>
</organism>
<protein>
    <submittedName>
        <fullName evidence="2">Uncharacterized protein</fullName>
    </submittedName>
</protein>
<keyword evidence="3" id="KW-1185">Reference proteome</keyword>